<comment type="similarity">
    <text evidence="2 10">Belongs to the MCM family.</text>
</comment>
<dbReference type="SMART" id="SM00350">
    <property type="entry name" value="MCM"/>
    <property type="match status" value="1"/>
</dbReference>
<feature type="domain" description="MCM OB" evidence="13">
    <location>
        <begin position="303"/>
        <end position="430"/>
    </location>
</feature>
<dbReference type="FunFam" id="3.30.1640.10:FF:000001">
    <property type="entry name" value="DNA helicase"/>
    <property type="match status" value="1"/>
</dbReference>
<dbReference type="GO" id="GO:0000727">
    <property type="term" value="P:double-strand break repair via break-induced replication"/>
    <property type="evidence" value="ECO:0007669"/>
    <property type="project" value="TreeGrafter"/>
</dbReference>
<keyword evidence="4 10" id="KW-0547">Nucleotide-binding</keyword>
<dbReference type="GO" id="GO:0005634">
    <property type="term" value="C:nucleus"/>
    <property type="evidence" value="ECO:0007669"/>
    <property type="project" value="UniProtKB-SubCell"/>
</dbReference>
<dbReference type="InterPro" id="IPR012340">
    <property type="entry name" value="NA-bd_OB-fold"/>
</dbReference>
<name>A0A1B6KRG0_9HEMI</name>
<feature type="region of interest" description="Disordered" evidence="11">
    <location>
        <begin position="1"/>
        <end position="100"/>
    </location>
</feature>
<dbReference type="PANTHER" id="PTHR11630:SF66">
    <property type="entry name" value="DNA REPLICATION LICENSING FACTOR MCM4"/>
    <property type="match status" value="1"/>
</dbReference>
<feature type="region of interest" description="Disordered" evidence="11">
    <location>
        <begin position="119"/>
        <end position="138"/>
    </location>
</feature>
<dbReference type="SUPFAM" id="SSF50249">
    <property type="entry name" value="Nucleic acid-binding proteins"/>
    <property type="match status" value="1"/>
</dbReference>
<dbReference type="GO" id="GO:0003697">
    <property type="term" value="F:single-stranded DNA binding"/>
    <property type="evidence" value="ECO:0007669"/>
    <property type="project" value="TreeGrafter"/>
</dbReference>
<keyword evidence="3 10" id="KW-0235">DNA replication</keyword>
<evidence type="ECO:0000259" key="12">
    <source>
        <dbReference type="Pfam" id="PF14551"/>
    </source>
</evidence>
<dbReference type="GO" id="GO:0006271">
    <property type="term" value="P:DNA strand elongation involved in DNA replication"/>
    <property type="evidence" value="ECO:0007669"/>
    <property type="project" value="TreeGrafter"/>
</dbReference>
<keyword evidence="9 10" id="KW-0539">Nucleus</keyword>
<dbReference type="AlphaFoldDB" id="A0A1B6KRG0"/>
<evidence type="ECO:0000256" key="1">
    <source>
        <dbReference type="ARBA" id="ARBA00004123"/>
    </source>
</evidence>
<evidence type="ECO:0000256" key="4">
    <source>
        <dbReference type="ARBA" id="ARBA00022741"/>
    </source>
</evidence>
<evidence type="ECO:0000256" key="10">
    <source>
        <dbReference type="RuleBase" id="RU368062"/>
    </source>
</evidence>
<keyword evidence="5 10" id="KW-0378">Hydrolase</keyword>
<comment type="function">
    <text evidence="10">Acts as component of the MCM2-7 complex (MCM complex) which is the replicative helicase essential for 'once per cell cycle' DNA replication initiation and elongation in eukaryotic cells. The active ATPase sites in the MCM2-7 ring are formed through the interaction surfaces of two neighboring subunits such that a critical structure of a conserved arginine finger motif is provided in trans relative to the ATP-binding site of the Walker A box of the adjacent subunit. The six ATPase active sites, however, are likely to contribute differentially to the complex helicase activity.</text>
</comment>
<feature type="domain" description="MCM N-terminal" evidence="12">
    <location>
        <begin position="194"/>
        <end position="296"/>
    </location>
</feature>
<sequence>MSSPRRTPRRSTRGSEADRAPGTPQQPVEPRTPSSRTRRGARTPAREDTSPRSGTPASTPLRFGAQRVPPAGQDNVVVEPSDPLSIPPSSPGQNIAAPTSPFGVGMSEIDLSSPLNYGTPSSMGSLRTPRSGIRGTPIRLRPDIRTDRRMRQVNVASDPVDAPVDRVASSEGEGASQGPNLVIWGTDVVVSRCKDRFKRFIQNFIETEVDEAEQPENRDSNEPLYMQKLEEIHMLEEPFLNVNCGHLESFDPELYRQLVCYPQEVIPTLDMAVNEMFFDRHPAAVLEHQIQVRPFNAQKTKNMRLLNPEDIDQLISVSGMVTRTSNIMPEMREAFFKCMVCANTASVEIDRGRIAEPTVCTQCSTKFCFTLVHNRSQFTDKQMVKLQESPDDMPAGQTPHTVVVFAHNDLVDAVHPGDRVTATGIYRAVPLQVNPRMRNIRSVYRTHIDVVHFSKTDYINVGAVD</sequence>
<evidence type="ECO:0000256" key="6">
    <source>
        <dbReference type="ARBA" id="ARBA00022806"/>
    </source>
</evidence>
<accession>A0A1B6KRG0</accession>
<keyword evidence="8 10" id="KW-0238">DNA-binding</keyword>
<dbReference type="Gene3D" id="2.40.50.140">
    <property type="entry name" value="Nucleic acid-binding proteins"/>
    <property type="match status" value="1"/>
</dbReference>
<dbReference type="PRINTS" id="PR01660">
    <property type="entry name" value="MCMPROTEIN4"/>
</dbReference>
<keyword evidence="6 10" id="KW-0347">Helicase</keyword>
<proteinExistence type="inferred from homology"/>
<keyword evidence="7 10" id="KW-0067">ATP-binding</keyword>
<evidence type="ECO:0000256" key="9">
    <source>
        <dbReference type="ARBA" id="ARBA00023242"/>
    </source>
</evidence>
<dbReference type="PANTHER" id="PTHR11630">
    <property type="entry name" value="DNA REPLICATION LICENSING FACTOR MCM FAMILY MEMBER"/>
    <property type="match status" value="1"/>
</dbReference>
<dbReference type="InterPro" id="IPR031327">
    <property type="entry name" value="MCM"/>
</dbReference>
<evidence type="ECO:0000256" key="2">
    <source>
        <dbReference type="ARBA" id="ARBA00008010"/>
    </source>
</evidence>
<dbReference type="GO" id="GO:0005524">
    <property type="term" value="F:ATP binding"/>
    <property type="evidence" value="ECO:0007669"/>
    <property type="project" value="UniProtKB-UniRule"/>
</dbReference>
<gene>
    <name evidence="14" type="ORF">g.15832</name>
</gene>
<dbReference type="GO" id="GO:0042555">
    <property type="term" value="C:MCM complex"/>
    <property type="evidence" value="ECO:0007669"/>
    <property type="project" value="UniProtKB-UniRule"/>
</dbReference>
<dbReference type="Gene3D" id="3.30.1640.10">
    <property type="entry name" value="mini-chromosome maintenance (MCM) complex, chain A, domain 1"/>
    <property type="match status" value="1"/>
</dbReference>
<dbReference type="InterPro" id="IPR027925">
    <property type="entry name" value="MCM_N"/>
</dbReference>
<dbReference type="Pfam" id="PF17207">
    <property type="entry name" value="MCM_OB"/>
    <property type="match status" value="1"/>
</dbReference>
<feature type="compositionally biased region" description="Basic residues" evidence="11">
    <location>
        <begin position="1"/>
        <end position="12"/>
    </location>
</feature>
<evidence type="ECO:0000313" key="14">
    <source>
        <dbReference type="EMBL" id="JAT14011.1"/>
    </source>
</evidence>
<dbReference type="FunFam" id="2.20.28.10:FF:000003">
    <property type="entry name" value="DNA helicase"/>
    <property type="match status" value="1"/>
</dbReference>
<dbReference type="InterPro" id="IPR033762">
    <property type="entry name" value="MCM_OB"/>
</dbReference>
<dbReference type="GO" id="GO:0017116">
    <property type="term" value="F:single-stranded DNA helicase activity"/>
    <property type="evidence" value="ECO:0007669"/>
    <property type="project" value="TreeGrafter"/>
</dbReference>
<evidence type="ECO:0000256" key="5">
    <source>
        <dbReference type="ARBA" id="ARBA00022801"/>
    </source>
</evidence>
<comment type="subunit">
    <text evidence="10">Component of the MCM2-7 complex.</text>
</comment>
<evidence type="ECO:0000259" key="13">
    <source>
        <dbReference type="Pfam" id="PF17207"/>
    </source>
</evidence>
<dbReference type="InterPro" id="IPR008047">
    <property type="entry name" value="MCM_4"/>
</dbReference>
<comment type="catalytic activity">
    <reaction evidence="10">
        <text>ATP + H2O = ADP + phosphate + H(+)</text>
        <dbReference type="Rhea" id="RHEA:13065"/>
        <dbReference type="ChEBI" id="CHEBI:15377"/>
        <dbReference type="ChEBI" id="CHEBI:15378"/>
        <dbReference type="ChEBI" id="CHEBI:30616"/>
        <dbReference type="ChEBI" id="CHEBI:43474"/>
        <dbReference type="ChEBI" id="CHEBI:456216"/>
        <dbReference type="EC" id="3.6.4.12"/>
    </reaction>
</comment>
<dbReference type="GO" id="GO:1902975">
    <property type="term" value="P:mitotic DNA replication initiation"/>
    <property type="evidence" value="ECO:0007669"/>
    <property type="project" value="TreeGrafter"/>
</dbReference>
<evidence type="ECO:0000256" key="8">
    <source>
        <dbReference type="ARBA" id="ARBA00023125"/>
    </source>
</evidence>
<dbReference type="Gene3D" id="2.20.28.10">
    <property type="match status" value="1"/>
</dbReference>
<comment type="subcellular location">
    <subcellularLocation>
        <location evidence="1">Nucleus</location>
    </subcellularLocation>
</comment>
<dbReference type="EC" id="3.6.4.12" evidence="10"/>
<protein>
    <recommendedName>
        <fullName evidence="10">DNA replication licensing factor MCM4</fullName>
        <ecNumber evidence="10">3.6.4.12</ecNumber>
    </recommendedName>
</protein>
<dbReference type="GO" id="GO:0016787">
    <property type="term" value="F:hydrolase activity"/>
    <property type="evidence" value="ECO:0007669"/>
    <property type="project" value="UniProtKB-KW"/>
</dbReference>
<evidence type="ECO:0000256" key="11">
    <source>
        <dbReference type="SAM" id="MobiDB-lite"/>
    </source>
</evidence>
<organism evidence="14">
    <name type="scientific">Graphocephala atropunctata</name>
    <dbReference type="NCBI Taxonomy" id="36148"/>
    <lineage>
        <taxon>Eukaryota</taxon>
        <taxon>Metazoa</taxon>
        <taxon>Ecdysozoa</taxon>
        <taxon>Arthropoda</taxon>
        <taxon>Hexapoda</taxon>
        <taxon>Insecta</taxon>
        <taxon>Pterygota</taxon>
        <taxon>Neoptera</taxon>
        <taxon>Paraneoptera</taxon>
        <taxon>Hemiptera</taxon>
        <taxon>Auchenorrhyncha</taxon>
        <taxon>Membracoidea</taxon>
        <taxon>Cicadellidae</taxon>
        <taxon>Cicadellinae</taxon>
        <taxon>Cicadellini</taxon>
        <taxon>Graphocephala</taxon>
    </lineage>
</organism>
<evidence type="ECO:0000256" key="3">
    <source>
        <dbReference type="ARBA" id="ARBA00022705"/>
    </source>
</evidence>
<dbReference type="EMBL" id="GEBQ01025966">
    <property type="protein sequence ID" value="JAT14011.1"/>
    <property type="molecule type" value="Transcribed_RNA"/>
</dbReference>
<evidence type="ECO:0000256" key="7">
    <source>
        <dbReference type="ARBA" id="ARBA00022840"/>
    </source>
</evidence>
<reference evidence="14" key="1">
    <citation type="submission" date="2015-11" db="EMBL/GenBank/DDBJ databases">
        <title>De novo transcriptome assembly of four potential Pierce s Disease insect vectors from Arizona vineyards.</title>
        <authorList>
            <person name="Tassone E.E."/>
        </authorList>
    </citation>
    <scope>NUCLEOTIDE SEQUENCE</scope>
</reference>
<dbReference type="Pfam" id="PF14551">
    <property type="entry name" value="MCM_N"/>
    <property type="match status" value="1"/>
</dbReference>